<evidence type="ECO:0000313" key="4">
    <source>
        <dbReference type="EMBL" id="CCI52790.1"/>
    </source>
</evidence>
<feature type="transmembrane region" description="Helical" evidence="2">
    <location>
        <begin position="56"/>
        <end position="73"/>
    </location>
</feature>
<accession>A0A077MAB7</accession>
<feature type="transmembrane region" description="Helical" evidence="2">
    <location>
        <begin position="191"/>
        <end position="208"/>
    </location>
</feature>
<feature type="transmembrane region" description="Helical" evidence="2">
    <location>
        <begin position="240"/>
        <end position="260"/>
    </location>
</feature>
<keyword evidence="2" id="KW-1133">Transmembrane helix</keyword>
<protein>
    <submittedName>
        <fullName evidence="4">Putative Transglutaminase domain protein</fullName>
    </submittedName>
</protein>
<gene>
    <name evidence="4" type="ORF">BN13_210014</name>
</gene>
<dbReference type="PANTHER" id="PTHR42736:SF1">
    <property type="entry name" value="PROTEIN-GLUTAMINE GAMMA-GLUTAMYLTRANSFERASE"/>
    <property type="match status" value="1"/>
</dbReference>
<comment type="caution">
    <text evidence="4">The sequence shown here is derived from an EMBL/GenBank/DDBJ whole genome shotgun (WGS) entry which is preliminary data.</text>
</comment>
<sequence>MTGRILISPESTSQTTTVRGRTMTLTGPALDVAMILALLGVGALSFGPAFGGMRGYLTAGVGVAVGGAVAAVARWRGWGVLSTAGAVLIAYLALGGPLTIPETTIAGVVPTPTTLSQLGLLLARAWRDLLTVGIPADGFPGPAVVPLITGLVCGALAIGSAIRGRRGRAALAASALLVLAILFGVKSVPLARWQGGALAVLALVWALLAHPATADSSRAEGAREESASGWRRGGWRRGGLAVAMMAGAVGLALVIAPTLLAHSNRHVLRDDVVPPLDPRAFASPLAQYRHLVTDLKDVPLMTVAGLPSGARLRLATLDSYDGIVYNVAQSSASFLRIGGRLDLAPPTGPISRLDITVDGLTGPWLPGGGDVRELSFAGPAAREQARSLYVNPTTGTALTAAGIGKGTRYVASVALPPTLDRDALATRSVREVVMPPTERVPEVVNRTATSYVEGKTQPYDQLHAIEEQFREFGFYSDGSDGKSRAGHTAERINAFLSAPQLIGDDEQYAVAMALMARSLQLPARVVVGFYPAATPASGPLVMTGKDAHVWVEVAFQPDSWVAFDPTPDRDRIPKTTAPKPQDQPTPLAVTPPDPPRTIADKRTDISTSRPPPSPPVVDPPAVGKILRQVVLIGGALLALASPFLLIAGLKRRRRRRRRAGSPSAGASGAWNEVVDRATDLGHRIPRELTRAEGAAYLSHAYPSAAAIAVAREADRATFGPVEPTAAEIHTLWQEVDRVLGRMNSAAGRRRAWLARISLRSLRRAQGAPTATTRRPRVGRRRLPTNPEKES</sequence>
<feature type="region of interest" description="Disordered" evidence="1">
    <location>
        <begin position="763"/>
        <end position="790"/>
    </location>
</feature>
<reference evidence="4 5" key="1">
    <citation type="journal article" date="2013" name="ISME J.">
        <title>A metabolic model for members of the genus Tetrasphaera involved in enhanced biological phosphorus removal.</title>
        <authorList>
            <person name="Kristiansen R."/>
            <person name="Nguyen H.T.T."/>
            <person name="Saunders A.M."/>
            <person name="Nielsen J.L."/>
            <person name="Wimmer R."/>
            <person name="Le V.Q."/>
            <person name="McIlroy S.J."/>
            <person name="Petrovski S."/>
            <person name="Seviour R.J."/>
            <person name="Calteau A."/>
            <person name="Nielsen K.L."/>
            <person name="Nielsen P.H."/>
        </authorList>
    </citation>
    <scope>NUCLEOTIDE SEQUENCE [LARGE SCALE GENOMIC DNA]</scope>
    <source>
        <strain evidence="4 5">Ben 74</strain>
    </source>
</reference>
<dbReference type="EMBL" id="CAJC01000124">
    <property type="protein sequence ID" value="CCI52790.1"/>
    <property type="molecule type" value="Genomic_DNA"/>
</dbReference>
<keyword evidence="2" id="KW-0472">Membrane</keyword>
<dbReference type="Pfam" id="PF01841">
    <property type="entry name" value="Transglut_core"/>
    <property type="match status" value="1"/>
</dbReference>
<feature type="region of interest" description="Disordered" evidence="1">
    <location>
        <begin position="562"/>
        <end position="619"/>
    </location>
</feature>
<dbReference type="PANTHER" id="PTHR42736">
    <property type="entry name" value="PROTEIN-GLUTAMINE GAMMA-GLUTAMYLTRANSFERASE"/>
    <property type="match status" value="1"/>
</dbReference>
<dbReference type="STRING" id="1193518.BN13_210014"/>
<keyword evidence="5" id="KW-1185">Reference proteome</keyword>
<dbReference type="Gene3D" id="3.10.620.30">
    <property type="match status" value="1"/>
</dbReference>
<dbReference type="InterPro" id="IPR002931">
    <property type="entry name" value="Transglutaminase-like"/>
</dbReference>
<feature type="compositionally biased region" description="Basic residues" evidence="1">
    <location>
        <begin position="773"/>
        <end position="782"/>
    </location>
</feature>
<feature type="transmembrane region" description="Helical" evidence="2">
    <location>
        <begin position="169"/>
        <end position="185"/>
    </location>
</feature>
<dbReference type="RefSeq" id="WP_048545020.1">
    <property type="nucleotide sequence ID" value="NZ_HF571038.1"/>
</dbReference>
<dbReference type="InterPro" id="IPR038765">
    <property type="entry name" value="Papain-like_cys_pep_sf"/>
</dbReference>
<feature type="compositionally biased region" description="Low complexity" evidence="1">
    <location>
        <begin position="763"/>
        <end position="772"/>
    </location>
</feature>
<feature type="transmembrane region" description="Helical" evidence="2">
    <location>
        <begin position="143"/>
        <end position="162"/>
    </location>
</feature>
<dbReference type="OrthoDB" id="3651060at2"/>
<name>A0A077MAB7_9MICO</name>
<dbReference type="SMART" id="SM00460">
    <property type="entry name" value="TGc"/>
    <property type="match status" value="1"/>
</dbReference>
<feature type="transmembrane region" description="Helical" evidence="2">
    <location>
        <begin position="80"/>
        <end position="100"/>
    </location>
</feature>
<feature type="transmembrane region" description="Helical" evidence="2">
    <location>
        <begin position="629"/>
        <end position="649"/>
    </location>
</feature>
<feature type="compositionally biased region" description="Pro residues" evidence="1">
    <location>
        <begin position="609"/>
        <end position="618"/>
    </location>
</feature>
<dbReference type="AlphaFoldDB" id="A0A077MAB7"/>
<evidence type="ECO:0000256" key="1">
    <source>
        <dbReference type="SAM" id="MobiDB-lite"/>
    </source>
</evidence>
<proteinExistence type="predicted"/>
<evidence type="ECO:0000259" key="3">
    <source>
        <dbReference type="SMART" id="SM00460"/>
    </source>
</evidence>
<evidence type="ECO:0000256" key="2">
    <source>
        <dbReference type="SAM" id="Phobius"/>
    </source>
</evidence>
<evidence type="ECO:0000313" key="5">
    <source>
        <dbReference type="Proteomes" id="UP000035720"/>
    </source>
</evidence>
<dbReference type="InterPro" id="IPR021878">
    <property type="entry name" value="TgpA_N"/>
</dbReference>
<organism evidence="4 5">
    <name type="scientific">Nostocoides jenkinsii Ben 74</name>
    <dbReference type="NCBI Taxonomy" id="1193518"/>
    <lineage>
        <taxon>Bacteria</taxon>
        <taxon>Bacillati</taxon>
        <taxon>Actinomycetota</taxon>
        <taxon>Actinomycetes</taxon>
        <taxon>Micrococcales</taxon>
        <taxon>Intrasporangiaceae</taxon>
        <taxon>Nostocoides</taxon>
    </lineage>
</organism>
<feature type="domain" description="Transglutaminase-like" evidence="3">
    <location>
        <begin position="497"/>
        <end position="567"/>
    </location>
</feature>
<dbReference type="Proteomes" id="UP000035720">
    <property type="component" value="Unassembled WGS sequence"/>
</dbReference>
<dbReference type="InterPro" id="IPR052901">
    <property type="entry name" value="Bact_TGase-like"/>
</dbReference>
<keyword evidence="2" id="KW-0812">Transmembrane</keyword>
<feature type="transmembrane region" description="Helical" evidence="2">
    <location>
        <begin position="29"/>
        <end position="50"/>
    </location>
</feature>
<dbReference type="Pfam" id="PF11992">
    <property type="entry name" value="TgpA_N"/>
    <property type="match status" value="1"/>
</dbReference>
<dbReference type="SUPFAM" id="SSF54001">
    <property type="entry name" value="Cysteine proteinases"/>
    <property type="match status" value="1"/>
</dbReference>